<sequence length="62" mass="6477">MKSPLGRKLGSSSRYLLAEALVILASSTVCHSTFCSRMYCPRRLIALTSAAMTVSIGAPGGS</sequence>
<dbReference type="EMBL" id="LXQA010756996">
    <property type="protein sequence ID" value="MCI69485.1"/>
    <property type="molecule type" value="Genomic_DNA"/>
</dbReference>
<dbReference type="AlphaFoldDB" id="A0A392UCM9"/>
<accession>A0A392UCM9</accession>
<reference evidence="1 2" key="1">
    <citation type="journal article" date="2018" name="Front. Plant Sci.">
        <title>Red Clover (Trifolium pratense) and Zigzag Clover (T. medium) - A Picture of Genomic Similarities and Differences.</title>
        <authorList>
            <person name="Dluhosova J."/>
            <person name="Istvanek J."/>
            <person name="Nedelnik J."/>
            <person name="Repkova J."/>
        </authorList>
    </citation>
    <scope>NUCLEOTIDE SEQUENCE [LARGE SCALE GENOMIC DNA]</scope>
    <source>
        <strain evidence="2">cv. 10/8</strain>
        <tissue evidence="1">Leaf</tissue>
    </source>
</reference>
<proteinExistence type="predicted"/>
<name>A0A392UCM9_9FABA</name>
<comment type="caution">
    <text evidence="1">The sequence shown here is derived from an EMBL/GenBank/DDBJ whole genome shotgun (WGS) entry which is preliminary data.</text>
</comment>
<evidence type="ECO:0000313" key="1">
    <source>
        <dbReference type="EMBL" id="MCI69485.1"/>
    </source>
</evidence>
<evidence type="ECO:0000313" key="2">
    <source>
        <dbReference type="Proteomes" id="UP000265520"/>
    </source>
</evidence>
<organism evidence="1 2">
    <name type="scientific">Trifolium medium</name>
    <dbReference type="NCBI Taxonomy" id="97028"/>
    <lineage>
        <taxon>Eukaryota</taxon>
        <taxon>Viridiplantae</taxon>
        <taxon>Streptophyta</taxon>
        <taxon>Embryophyta</taxon>
        <taxon>Tracheophyta</taxon>
        <taxon>Spermatophyta</taxon>
        <taxon>Magnoliopsida</taxon>
        <taxon>eudicotyledons</taxon>
        <taxon>Gunneridae</taxon>
        <taxon>Pentapetalae</taxon>
        <taxon>rosids</taxon>
        <taxon>fabids</taxon>
        <taxon>Fabales</taxon>
        <taxon>Fabaceae</taxon>
        <taxon>Papilionoideae</taxon>
        <taxon>50 kb inversion clade</taxon>
        <taxon>NPAAA clade</taxon>
        <taxon>Hologalegina</taxon>
        <taxon>IRL clade</taxon>
        <taxon>Trifolieae</taxon>
        <taxon>Trifolium</taxon>
    </lineage>
</organism>
<keyword evidence="2" id="KW-1185">Reference proteome</keyword>
<protein>
    <submittedName>
        <fullName evidence="1">Uncharacterized protein</fullName>
    </submittedName>
</protein>
<dbReference type="Proteomes" id="UP000265520">
    <property type="component" value="Unassembled WGS sequence"/>
</dbReference>
<feature type="non-terminal residue" evidence="1">
    <location>
        <position position="62"/>
    </location>
</feature>